<evidence type="ECO:0000256" key="5">
    <source>
        <dbReference type="ARBA" id="ARBA00022801"/>
    </source>
</evidence>
<evidence type="ECO:0000259" key="8">
    <source>
        <dbReference type="PROSITE" id="PS51704"/>
    </source>
</evidence>
<dbReference type="Pfam" id="PF03009">
    <property type="entry name" value="GDPD"/>
    <property type="match status" value="1"/>
</dbReference>
<keyword evidence="3" id="KW-0732">Signal</keyword>
<comment type="catalytic activity">
    <reaction evidence="6">
        <text>a sn-glycero-3-phosphodiester + H2O = an alcohol + sn-glycerol 3-phosphate + H(+)</text>
        <dbReference type="Rhea" id="RHEA:12969"/>
        <dbReference type="ChEBI" id="CHEBI:15377"/>
        <dbReference type="ChEBI" id="CHEBI:15378"/>
        <dbReference type="ChEBI" id="CHEBI:30879"/>
        <dbReference type="ChEBI" id="CHEBI:57597"/>
        <dbReference type="ChEBI" id="CHEBI:83408"/>
        <dbReference type="EC" id="3.1.4.46"/>
    </reaction>
</comment>
<keyword evidence="7" id="KW-0812">Transmembrane</keyword>
<dbReference type="PANTHER" id="PTHR43620:SF7">
    <property type="entry name" value="GLYCEROPHOSPHODIESTER PHOSPHODIESTERASE GDPD5-RELATED"/>
    <property type="match status" value="1"/>
</dbReference>
<dbReference type="GO" id="GO:0008889">
    <property type="term" value="F:glycerophosphodiester phosphodiesterase activity"/>
    <property type="evidence" value="ECO:0007669"/>
    <property type="project" value="UniProtKB-EC"/>
</dbReference>
<evidence type="ECO:0000256" key="1">
    <source>
        <dbReference type="ARBA" id="ARBA00007277"/>
    </source>
</evidence>
<dbReference type="PANTHER" id="PTHR43620">
    <property type="entry name" value="GLYCEROPHOSPHORYL DIESTER PHOSPHODIESTERASE"/>
    <property type="match status" value="1"/>
</dbReference>
<reference evidence="9" key="1">
    <citation type="journal article" date="2023" name="Mol. Biol. Evol.">
        <title>Third-Generation Sequencing Reveals the Adaptive Role of the Epigenome in Three Deep-Sea Polychaetes.</title>
        <authorList>
            <person name="Perez M."/>
            <person name="Aroh O."/>
            <person name="Sun Y."/>
            <person name="Lan Y."/>
            <person name="Juniper S.K."/>
            <person name="Young C.R."/>
            <person name="Angers B."/>
            <person name="Qian P.Y."/>
        </authorList>
    </citation>
    <scope>NUCLEOTIDE SEQUENCE</scope>
    <source>
        <strain evidence="9">R07B-5</strain>
    </source>
</reference>
<evidence type="ECO:0000313" key="10">
    <source>
        <dbReference type="Proteomes" id="UP001209878"/>
    </source>
</evidence>
<proteinExistence type="inferred from homology"/>
<protein>
    <recommendedName>
        <fullName evidence="2">glycerophosphodiester phosphodiesterase</fullName>
        <ecNumber evidence="2">3.1.4.46</ecNumber>
    </recommendedName>
</protein>
<evidence type="ECO:0000256" key="2">
    <source>
        <dbReference type="ARBA" id="ARBA00012247"/>
    </source>
</evidence>
<keyword evidence="5" id="KW-0378">Hydrolase</keyword>
<dbReference type="Gene3D" id="3.20.20.190">
    <property type="entry name" value="Phosphatidylinositol (PI) phosphodiesterase"/>
    <property type="match status" value="1"/>
</dbReference>
<dbReference type="Proteomes" id="UP001209878">
    <property type="component" value="Unassembled WGS sequence"/>
</dbReference>
<comment type="caution">
    <text evidence="9">The sequence shown here is derived from an EMBL/GenBank/DDBJ whole genome shotgun (WGS) entry which is preliminary data.</text>
</comment>
<keyword evidence="4" id="KW-0319">Glycerol metabolism</keyword>
<dbReference type="PROSITE" id="PS51704">
    <property type="entry name" value="GP_PDE"/>
    <property type="match status" value="1"/>
</dbReference>
<organism evidence="9 10">
    <name type="scientific">Ridgeia piscesae</name>
    <name type="common">Tubeworm</name>
    <dbReference type="NCBI Taxonomy" id="27915"/>
    <lineage>
        <taxon>Eukaryota</taxon>
        <taxon>Metazoa</taxon>
        <taxon>Spiralia</taxon>
        <taxon>Lophotrochozoa</taxon>
        <taxon>Annelida</taxon>
        <taxon>Polychaeta</taxon>
        <taxon>Sedentaria</taxon>
        <taxon>Canalipalpata</taxon>
        <taxon>Sabellida</taxon>
        <taxon>Siboglinidae</taxon>
        <taxon>Ridgeia</taxon>
    </lineage>
</organism>
<dbReference type="GO" id="GO:0006071">
    <property type="term" value="P:glycerol metabolic process"/>
    <property type="evidence" value="ECO:0007669"/>
    <property type="project" value="UniProtKB-KW"/>
</dbReference>
<keyword evidence="7" id="KW-0472">Membrane</keyword>
<evidence type="ECO:0000256" key="7">
    <source>
        <dbReference type="SAM" id="Phobius"/>
    </source>
</evidence>
<evidence type="ECO:0000313" key="9">
    <source>
        <dbReference type="EMBL" id="KAK2178162.1"/>
    </source>
</evidence>
<dbReference type="InterPro" id="IPR017946">
    <property type="entry name" value="PLC-like_Pdiesterase_TIM-brl"/>
</dbReference>
<evidence type="ECO:0000256" key="3">
    <source>
        <dbReference type="ARBA" id="ARBA00022729"/>
    </source>
</evidence>
<keyword evidence="7" id="KW-1133">Transmembrane helix</keyword>
<feature type="transmembrane region" description="Helical" evidence="7">
    <location>
        <begin position="374"/>
        <end position="396"/>
    </location>
</feature>
<gene>
    <name evidence="9" type="ORF">NP493_559g01018</name>
</gene>
<dbReference type="GO" id="GO:0006629">
    <property type="term" value="P:lipid metabolic process"/>
    <property type="evidence" value="ECO:0007669"/>
    <property type="project" value="InterPro"/>
</dbReference>
<dbReference type="AlphaFoldDB" id="A0AAD9NPN5"/>
<dbReference type="EMBL" id="JAODUO010000558">
    <property type="protein sequence ID" value="KAK2178162.1"/>
    <property type="molecule type" value="Genomic_DNA"/>
</dbReference>
<feature type="domain" description="GP-PDE" evidence="8">
    <location>
        <begin position="46"/>
        <end position="346"/>
    </location>
</feature>
<dbReference type="SUPFAM" id="SSF51695">
    <property type="entry name" value="PLC-like phosphodiesterases"/>
    <property type="match status" value="1"/>
</dbReference>
<evidence type="ECO:0000256" key="6">
    <source>
        <dbReference type="ARBA" id="ARBA00047512"/>
    </source>
</evidence>
<sequence>MFPQVDTKSDWLQWVRLALFGVYFYVCVVHGEANTPGVSVGDTRRPLVIGHRGSSGVLPEHSLPAYRLAIEQGADYIECDICVTKDLQLVCLHESWLGSVTDSDRVFVDRPKPTHYILLHDINVTDHFTFDFTLQELRRLRLRQRRSYRDPAYNGRFNIPTFDEFVALVKSANRTVGIYPELKDPDLVNGQDVLRAANTTLEELVAASLTRHGYTQPHHACMVQSFRTPTLRRFTSLNGVRLIRLTKSMEPTLQQLRDWAELAYGIGIAKDLLTTIDADGNIAGETGVVARAHSVGLVVHVFTFRNDEKLPWNFHQDANEELAYYIDQLHIDGLFADFPVTLSRFLACRERRGEKDAAASEGVSWTQGVVVVCLALYPLYHVILYPLYHFILYCVVRR</sequence>
<dbReference type="EC" id="3.1.4.46" evidence="2"/>
<evidence type="ECO:0000256" key="4">
    <source>
        <dbReference type="ARBA" id="ARBA00022798"/>
    </source>
</evidence>
<comment type="similarity">
    <text evidence="1">Belongs to the glycerophosphoryl diester phosphodiesterase family.</text>
</comment>
<keyword evidence="10" id="KW-1185">Reference proteome</keyword>
<accession>A0AAD9NPN5</accession>
<dbReference type="InterPro" id="IPR030395">
    <property type="entry name" value="GP_PDE_dom"/>
</dbReference>
<name>A0AAD9NPN5_RIDPI</name>